<protein>
    <recommendedName>
        <fullName evidence="1">Polysaccharide pyruvyl transferase domain-containing protein</fullName>
    </recommendedName>
</protein>
<gene>
    <name evidence="2" type="ORF">ABB25_06635</name>
</gene>
<dbReference type="AlphaFoldDB" id="A0A0R0BY99"/>
<accession>A0A0R0BY99</accession>
<keyword evidence="3" id="KW-1185">Reference proteome</keyword>
<sequence length="100" mass="11251">MVAFGPREFIGAIRGAKLLVTDSFHASVFATIFHVPFLLVPRGKMNSRFETLLAHTGLDDRMLSHTPDIAAALSVDWIDVDHRIEEVRKHSLHFLTESLI</sequence>
<dbReference type="Proteomes" id="UP000051254">
    <property type="component" value="Unassembled WGS sequence"/>
</dbReference>
<dbReference type="Pfam" id="PF04230">
    <property type="entry name" value="PS_pyruv_trans"/>
    <property type="match status" value="1"/>
</dbReference>
<dbReference type="EMBL" id="LDJH01000011">
    <property type="protein sequence ID" value="KRG58324.1"/>
    <property type="molecule type" value="Genomic_DNA"/>
</dbReference>
<feature type="domain" description="Polysaccharide pyruvyl transferase" evidence="1">
    <location>
        <begin position="5"/>
        <end position="40"/>
    </location>
</feature>
<comment type="caution">
    <text evidence="2">The sequence shown here is derived from an EMBL/GenBank/DDBJ whole genome shotgun (WGS) entry which is preliminary data.</text>
</comment>
<name>A0A0R0BY99_9GAMM</name>
<reference evidence="2 3" key="1">
    <citation type="submission" date="2015-05" db="EMBL/GenBank/DDBJ databases">
        <title>Genome sequencing and analysis of members of genus Stenotrophomonas.</title>
        <authorList>
            <person name="Patil P.P."/>
            <person name="Midha S."/>
            <person name="Patil P.B."/>
        </authorList>
    </citation>
    <scope>NUCLEOTIDE SEQUENCE [LARGE SCALE GENOMIC DNA]</scope>
    <source>
        <strain evidence="2 3">DSM 17805</strain>
    </source>
</reference>
<dbReference type="PATRIC" id="fig|266128.3.peg.195"/>
<organism evidence="2 3">
    <name type="scientific">Stenotrophomonas koreensis</name>
    <dbReference type="NCBI Taxonomy" id="266128"/>
    <lineage>
        <taxon>Bacteria</taxon>
        <taxon>Pseudomonadati</taxon>
        <taxon>Pseudomonadota</taxon>
        <taxon>Gammaproteobacteria</taxon>
        <taxon>Lysobacterales</taxon>
        <taxon>Lysobacteraceae</taxon>
        <taxon>Stenotrophomonas</taxon>
    </lineage>
</organism>
<evidence type="ECO:0000313" key="2">
    <source>
        <dbReference type="EMBL" id="KRG58324.1"/>
    </source>
</evidence>
<evidence type="ECO:0000313" key="3">
    <source>
        <dbReference type="Proteomes" id="UP000051254"/>
    </source>
</evidence>
<dbReference type="InterPro" id="IPR007345">
    <property type="entry name" value="Polysacch_pyruvyl_Trfase"/>
</dbReference>
<proteinExistence type="predicted"/>
<evidence type="ECO:0000259" key="1">
    <source>
        <dbReference type="Pfam" id="PF04230"/>
    </source>
</evidence>